<keyword evidence="3" id="KW-1185">Reference proteome</keyword>
<protein>
    <submittedName>
        <fullName evidence="2">Uncharacterized protein</fullName>
    </submittedName>
</protein>
<gene>
    <name evidence="2" type="ORF">EYF80_039696</name>
</gene>
<feature type="region of interest" description="Disordered" evidence="1">
    <location>
        <begin position="124"/>
        <end position="179"/>
    </location>
</feature>
<name>A0A4Z2GA44_9TELE</name>
<sequence>MDMNCGLKISSSMFVTVTGLVSETEPRCRLKRTQRALRAKRQRHAAVENTGLSEARCRQRASLSCELTSRKSHIWFESQRFTTPYLSDQESASGHGEPGSAFRRWAPGNGGCRQLHRLLDLGSAALPAPGPRRSAGPTARRSTPDGSWGSEVDASDSSWTSEVRRLGSSDGSAAPTGTG</sequence>
<feature type="compositionally biased region" description="Polar residues" evidence="1">
    <location>
        <begin position="169"/>
        <end position="179"/>
    </location>
</feature>
<comment type="caution">
    <text evidence="2">The sequence shown here is derived from an EMBL/GenBank/DDBJ whole genome shotgun (WGS) entry which is preliminary data.</text>
</comment>
<organism evidence="2 3">
    <name type="scientific">Liparis tanakae</name>
    <name type="common">Tanaka's snailfish</name>
    <dbReference type="NCBI Taxonomy" id="230148"/>
    <lineage>
        <taxon>Eukaryota</taxon>
        <taxon>Metazoa</taxon>
        <taxon>Chordata</taxon>
        <taxon>Craniata</taxon>
        <taxon>Vertebrata</taxon>
        <taxon>Euteleostomi</taxon>
        <taxon>Actinopterygii</taxon>
        <taxon>Neopterygii</taxon>
        <taxon>Teleostei</taxon>
        <taxon>Neoteleostei</taxon>
        <taxon>Acanthomorphata</taxon>
        <taxon>Eupercaria</taxon>
        <taxon>Perciformes</taxon>
        <taxon>Cottioidei</taxon>
        <taxon>Cottales</taxon>
        <taxon>Liparidae</taxon>
        <taxon>Liparis</taxon>
    </lineage>
</organism>
<dbReference type="AlphaFoldDB" id="A0A4Z2GA44"/>
<dbReference type="Proteomes" id="UP000314294">
    <property type="component" value="Unassembled WGS sequence"/>
</dbReference>
<proteinExistence type="predicted"/>
<evidence type="ECO:0000256" key="1">
    <source>
        <dbReference type="SAM" id="MobiDB-lite"/>
    </source>
</evidence>
<evidence type="ECO:0000313" key="3">
    <source>
        <dbReference type="Proteomes" id="UP000314294"/>
    </source>
</evidence>
<feature type="region of interest" description="Disordered" evidence="1">
    <location>
        <begin position="87"/>
        <end position="107"/>
    </location>
</feature>
<reference evidence="2 3" key="1">
    <citation type="submission" date="2019-03" db="EMBL/GenBank/DDBJ databases">
        <title>First draft genome of Liparis tanakae, snailfish: a comprehensive survey of snailfish specific genes.</title>
        <authorList>
            <person name="Kim W."/>
            <person name="Song I."/>
            <person name="Jeong J.-H."/>
            <person name="Kim D."/>
            <person name="Kim S."/>
            <person name="Ryu S."/>
            <person name="Song J.Y."/>
            <person name="Lee S.K."/>
        </authorList>
    </citation>
    <scope>NUCLEOTIDE SEQUENCE [LARGE SCALE GENOMIC DNA]</scope>
    <source>
        <tissue evidence="2">Muscle</tissue>
    </source>
</reference>
<evidence type="ECO:0000313" key="2">
    <source>
        <dbReference type="EMBL" id="TNN50090.1"/>
    </source>
</evidence>
<dbReference type="EMBL" id="SRLO01000631">
    <property type="protein sequence ID" value="TNN50090.1"/>
    <property type="molecule type" value="Genomic_DNA"/>
</dbReference>
<accession>A0A4Z2GA44</accession>